<feature type="compositionally biased region" description="Polar residues" evidence="2">
    <location>
        <begin position="96"/>
        <end position="108"/>
    </location>
</feature>
<keyword evidence="1" id="KW-0645">Protease</keyword>
<keyword evidence="3" id="KW-1133">Transmembrane helix</keyword>
<dbReference type="InterPro" id="IPR043504">
    <property type="entry name" value="Peptidase_S1_PA_chymotrypsin"/>
</dbReference>
<gene>
    <name evidence="4" type="ORF">NCTC13830_00093</name>
</gene>
<sequence>MNKGVKLERYIQIVVMVFVMMGLAFFFQLNEAQALTKDNLETTHNTLHKVAEPQGKNVMNTPKAVHASATLPQNKKVTSNQVSKSVVPKVSKPQLPAQTPKTASNMKSGKTPKLATITKGKPKQPSVKATTKPVPKATKPQLLAQTTKATNNSKNEKTPRIATITKSKPVQPSVKTTAKTLPKTTASTNKNYYNQPPKRWPSNVPGGENVRDFGQTTKESGLDDALKIMKKSGNKGVTIEHAKPKDANIATVYNWDPTAKTLTYGTGTAIGKHTILTANHVVNDQRAHRPLSPSQPQNMRVNLLQEGSKVAKTLEVFGVQMLQNGDVALVYTYEDISKYMPIRKIASEKTIKSLKANTPIHMYHYGAPSGQYKNDPAGTMYHSKGKYSMTARNVNPIGYYQMMAEPGSSGAAVLNDKNEVLGIHAFRVDSGDYKKYHLNTMAEIRGNLRKEILDNIV</sequence>
<feature type="transmembrane region" description="Helical" evidence="3">
    <location>
        <begin position="7"/>
        <end position="27"/>
    </location>
</feature>
<evidence type="ECO:0000313" key="4">
    <source>
        <dbReference type="EMBL" id="SUM42574.1"/>
    </source>
</evidence>
<dbReference type="EMBL" id="UHDO01000001">
    <property type="protein sequence ID" value="SUM42574.1"/>
    <property type="molecule type" value="Genomic_DNA"/>
</dbReference>
<evidence type="ECO:0000256" key="3">
    <source>
        <dbReference type="SAM" id="Phobius"/>
    </source>
</evidence>
<dbReference type="InterPro" id="IPR009003">
    <property type="entry name" value="Peptidase_S1_PA"/>
</dbReference>
<evidence type="ECO:0000313" key="5">
    <source>
        <dbReference type="Proteomes" id="UP000254047"/>
    </source>
</evidence>
<protein>
    <submittedName>
        <fullName evidence="4">V8-like Glu-specific endopeptidase</fullName>
    </submittedName>
</protein>
<evidence type="ECO:0000256" key="1">
    <source>
        <dbReference type="ARBA" id="ARBA00022825"/>
    </source>
</evidence>
<dbReference type="Proteomes" id="UP000254047">
    <property type="component" value="Unassembled WGS sequence"/>
</dbReference>
<feature type="region of interest" description="Disordered" evidence="2">
    <location>
        <begin position="186"/>
        <end position="206"/>
    </location>
</feature>
<keyword evidence="3" id="KW-0812">Transmembrane</keyword>
<feature type="compositionally biased region" description="Polar residues" evidence="2">
    <location>
        <begin position="72"/>
        <end position="81"/>
    </location>
</feature>
<dbReference type="Gene3D" id="2.40.10.10">
    <property type="entry name" value="Trypsin-like serine proteases"/>
    <property type="match status" value="2"/>
</dbReference>
<keyword evidence="1" id="KW-0720">Serine protease</keyword>
<keyword evidence="3" id="KW-0472">Membrane</keyword>
<name>A0A380FUU7_9STAP</name>
<reference evidence="4 5" key="1">
    <citation type="submission" date="2018-06" db="EMBL/GenBank/DDBJ databases">
        <authorList>
            <consortium name="Pathogen Informatics"/>
            <person name="Doyle S."/>
        </authorList>
    </citation>
    <scope>NUCLEOTIDE SEQUENCE [LARGE SCALE GENOMIC DNA]</scope>
    <source>
        <strain evidence="4 5">NCTC13830</strain>
    </source>
</reference>
<proteinExistence type="predicted"/>
<feature type="region of interest" description="Disordered" evidence="2">
    <location>
        <begin position="72"/>
        <end position="136"/>
    </location>
</feature>
<dbReference type="Pfam" id="PF13365">
    <property type="entry name" value="Trypsin_2"/>
    <property type="match status" value="1"/>
</dbReference>
<feature type="compositionally biased region" description="Low complexity" evidence="2">
    <location>
        <begin position="127"/>
        <end position="136"/>
    </location>
</feature>
<dbReference type="GO" id="GO:0008236">
    <property type="term" value="F:serine-type peptidase activity"/>
    <property type="evidence" value="ECO:0007669"/>
    <property type="project" value="UniProtKB-KW"/>
</dbReference>
<feature type="compositionally biased region" description="Low complexity" evidence="2">
    <location>
        <begin position="82"/>
        <end position="93"/>
    </location>
</feature>
<dbReference type="AlphaFoldDB" id="A0A380FUU7"/>
<organism evidence="4 5">
    <name type="scientific">Staphylococcus petrasii</name>
    <dbReference type="NCBI Taxonomy" id="1276936"/>
    <lineage>
        <taxon>Bacteria</taxon>
        <taxon>Bacillati</taxon>
        <taxon>Bacillota</taxon>
        <taxon>Bacilli</taxon>
        <taxon>Bacillales</taxon>
        <taxon>Staphylococcaceae</taxon>
        <taxon>Staphylococcus</taxon>
    </lineage>
</organism>
<keyword evidence="1" id="KW-0378">Hydrolase</keyword>
<accession>A0A380FUU7</accession>
<evidence type="ECO:0000256" key="2">
    <source>
        <dbReference type="SAM" id="MobiDB-lite"/>
    </source>
</evidence>
<dbReference type="SUPFAM" id="SSF50494">
    <property type="entry name" value="Trypsin-like serine proteases"/>
    <property type="match status" value="1"/>
</dbReference>